<dbReference type="GeneID" id="28941948"/>
<dbReference type="AlphaFoldDB" id="A0A0W4ZDR3"/>
<dbReference type="VEuPathDB" id="FungiDB:T551_03430"/>
<dbReference type="Pfam" id="PF16899">
    <property type="entry name" value="Cyclin_C_2"/>
    <property type="match status" value="1"/>
</dbReference>
<protein>
    <recommendedName>
        <fullName evidence="3">Cyclin-like domain-containing protein</fullName>
    </recommendedName>
</protein>
<evidence type="ECO:0000259" key="3">
    <source>
        <dbReference type="SMART" id="SM00385"/>
    </source>
</evidence>
<dbReference type="GO" id="GO:0070985">
    <property type="term" value="C:transcription factor TFIIK complex"/>
    <property type="evidence" value="ECO:0007669"/>
    <property type="project" value="EnsemblFungi"/>
</dbReference>
<dbReference type="InterPro" id="IPR006671">
    <property type="entry name" value="Cyclin_N"/>
</dbReference>
<keyword evidence="1 2" id="KW-0195">Cyclin</keyword>
<dbReference type="CDD" id="cd20524">
    <property type="entry name" value="CYCLIN_CCNH_rpt1"/>
    <property type="match status" value="1"/>
</dbReference>
<reference evidence="5" key="1">
    <citation type="journal article" date="2016" name="Nat. Commun.">
        <title>Genome analysis of three Pneumocystis species reveals adaptation mechanisms to life exclusively in mammalian hosts.</title>
        <authorList>
            <person name="Ma L."/>
            <person name="Chen Z."/>
            <person name="Huang D.W."/>
            <person name="Kutty G."/>
            <person name="Ishihara M."/>
            <person name="Wang H."/>
            <person name="Abouelleil A."/>
            <person name="Bishop L."/>
            <person name="Davey E."/>
            <person name="Deng R."/>
            <person name="Deng X."/>
            <person name="Fan L."/>
            <person name="Fantoni G."/>
            <person name="Fitzgerald M."/>
            <person name="Gogineni E."/>
            <person name="Goldberg J.M."/>
            <person name="Handley G."/>
            <person name="Hu X."/>
            <person name="Huber C."/>
            <person name="Jiao X."/>
            <person name="Jones K."/>
            <person name="Levin J.Z."/>
            <person name="Liu Y."/>
            <person name="Macdonald P."/>
            <person name="Melnikov A."/>
            <person name="Raley C."/>
            <person name="Sassi M."/>
            <person name="Sherman B.T."/>
            <person name="Song X."/>
            <person name="Sykes S."/>
            <person name="Tran B."/>
            <person name="Walsh L."/>
            <person name="Xia Y."/>
            <person name="Yang J."/>
            <person name="Young S."/>
            <person name="Zeng Q."/>
            <person name="Zheng X."/>
            <person name="Stephens R."/>
            <person name="Nusbaum C."/>
            <person name="Birren B.W."/>
            <person name="Azadi P."/>
            <person name="Lempicki R.A."/>
            <person name="Cuomo C.A."/>
            <person name="Kovacs J.A."/>
        </authorList>
    </citation>
    <scope>NUCLEOTIDE SEQUENCE [LARGE SCALE GENOMIC DNA]</scope>
    <source>
        <strain evidence="5">RU7</strain>
    </source>
</reference>
<evidence type="ECO:0000256" key="1">
    <source>
        <dbReference type="ARBA" id="ARBA00023127"/>
    </source>
</evidence>
<dbReference type="eggNOG" id="KOG2496">
    <property type="taxonomic scope" value="Eukaryota"/>
</dbReference>
<dbReference type="STRING" id="1408657.A0A0W4ZDR3"/>
<dbReference type="Pfam" id="PF00134">
    <property type="entry name" value="Cyclin_N"/>
    <property type="match status" value="1"/>
</dbReference>
<organism evidence="4 5">
    <name type="scientific">Pneumocystis jirovecii (strain RU7)</name>
    <name type="common">Human pneumocystis pneumonia agent</name>
    <dbReference type="NCBI Taxonomy" id="1408657"/>
    <lineage>
        <taxon>Eukaryota</taxon>
        <taxon>Fungi</taxon>
        <taxon>Dikarya</taxon>
        <taxon>Ascomycota</taxon>
        <taxon>Taphrinomycotina</taxon>
        <taxon>Pneumocystomycetes</taxon>
        <taxon>Pneumocystaceae</taxon>
        <taxon>Pneumocystis</taxon>
    </lineage>
</organism>
<dbReference type="SUPFAM" id="SSF47954">
    <property type="entry name" value="Cyclin-like"/>
    <property type="match status" value="2"/>
</dbReference>
<sequence>MSAYEHSTQATVWTFTVEALQAQRTAVTNEACERIQRNFEQEQNNLTVSFLSAHEEWILVGYYAMQMEGLSVYFEFSSQIKATAVAYLKRFYLMHSVMDYHPKPIMLTCLFLATKACDHYISLDQFVRSIPKVTSSLILEHEFLVCRALSWDFYVWHAYRPLHGFILDMQTVLPEQSVQLLGRLHDEAKALVSKTLWADLLFLYSPSYIALGCLMVVDEEMVRIYIQRKEMYQFFEKIEAVAKDVMSYSKIVFDVEEVKGIDKRLFYCSDPAKKKDSLLYVCSGVLEELIVCRYAKRKAEEEAQQRAKKLATVVVDKTEDFMRCFKDEGLTKGIIIVLWGLDFLTYFVM</sequence>
<dbReference type="GO" id="GO:0006357">
    <property type="term" value="P:regulation of transcription by RNA polymerase II"/>
    <property type="evidence" value="ECO:0007669"/>
    <property type="project" value="InterPro"/>
</dbReference>
<keyword evidence="5" id="KW-1185">Reference proteome</keyword>
<dbReference type="eggNOG" id="KOG3999">
    <property type="taxonomic scope" value="Eukaryota"/>
</dbReference>
<evidence type="ECO:0000313" key="4">
    <source>
        <dbReference type="EMBL" id="KTW26513.1"/>
    </source>
</evidence>
<comment type="similarity">
    <text evidence="2">Belongs to the cyclin family.</text>
</comment>
<dbReference type="InterPro" id="IPR013763">
    <property type="entry name" value="Cyclin-like_dom"/>
</dbReference>
<gene>
    <name evidence="4" type="ORF">T551_03430</name>
</gene>
<dbReference type="InterPro" id="IPR031658">
    <property type="entry name" value="Cyclin_C_2"/>
</dbReference>
<evidence type="ECO:0000313" key="5">
    <source>
        <dbReference type="Proteomes" id="UP000053447"/>
    </source>
</evidence>
<dbReference type="InterPro" id="IPR043198">
    <property type="entry name" value="Cyclin/Ssn8"/>
</dbReference>
<dbReference type="PANTHER" id="PTHR10026">
    <property type="entry name" value="CYCLIN"/>
    <property type="match status" value="1"/>
</dbReference>
<dbReference type="OrthoDB" id="340962at2759"/>
<name>A0A0W4ZDR3_PNEJ7</name>
<dbReference type="InterPro" id="IPR036915">
    <property type="entry name" value="Cyclin-like_sf"/>
</dbReference>
<dbReference type="GO" id="GO:0061575">
    <property type="term" value="F:cyclin-dependent protein serine/threonine kinase activator activity"/>
    <property type="evidence" value="ECO:0007669"/>
    <property type="project" value="EnsemblFungi"/>
</dbReference>
<dbReference type="SMART" id="SM00385">
    <property type="entry name" value="CYCLIN"/>
    <property type="match status" value="1"/>
</dbReference>
<proteinExistence type="inferred from homology"/>
<accession>A0A0W4ZDR3</accession>
<comment type="caution">
    <text evidence="4">The sequence shown here is derived from an EMBL/GenBank/DDBJ whole genome shotgun (WGS) entry which is preliminary data.</text>
</comment>
<dbReference type="CDD" id="cd20525">
    <property type="entry name" value="CYCLIN_CCNH_rpt2"/>
    <property type="match status" value="1"/>
</dbReference>
<dbReference type="RefSeq" id="XP_018228042.1">
    <property type="nucleotide sequence ID" value="XM_018375693.1"/>
</dbReference>
<evidence type="ECO:0000256" key="2">
    <source>
        <dbReference type="RuleBase" id="RU000383"/>
    </source>
</evidence>
<dbReference type="EMBL" id="LFWA01000017">
    <property type="protein sequence ID" value="KTW26513.1"/>
    <property type="molecule type" value="Genomic_DNA"/>
</dbReference>
<feature type="domain" description="Cyclin-like" evidence="3">
    <location>
        <begin position="65"/>
        <end position="147"/>
    </location>
</feature>
<dbReference type="Gene3D" id="1.10.472.10">
    <property type="entry name" value="Cyclin-like"/>
    <property type="match status" value="2"/>
</dbReference>
<dbReference type="Proteomes" id="UP000053447">
    <property type="component" value="Unassembled WGS sequence"/>
</dbReference>